<evidence type="ECO:0000313" key="1">
    <source>
        <dbReference type="EMBL" id="MFC7180838.1"/>
    </source>
</evidence>
<keyword evidence="2" id="KW-1185">Reference proteome</keyword>
<evidence type="ECO:0000313" key="2">
    <source>
        <dbReference type="Proteomes" id="UP001596435"/>
    </source>
</evidence>
<dbReference type="RefSeq" id="WP_345705200.1">
    <property type="nucleotide sequence ID" value="NZ_BAABKV010000001.1"/>
</dbReference>
<proteinExistence type="predicted"/>
<comment type="caution">
    <text evidence="1">The sequence shown here is derived from an EMBL/GenBank/DDBJ whole genome shotgun (WGS) entry which is preliminary data.</text>
</comment>
<accession>A0ABW2FX36</accession>
<name>A0ABW2FX36_9ACTN</name>
<dbReference type="EMBL" id="JBHTAJ010000024">
    <property type="protein sequence ID" value="MFC7180838.1"/>
    <property type="molecule type" value="Genomic_DNA"/>
</dbReference>
<organism evidence="1 2">
    <name type="scientific">Kitasatospora paranensis</name>
    <dbReference type="NCBI Taxonomy" id="258053"/>
    <lineage>
        <taxon>Bacteria</taxon>
        <taxon>Bacillati</taxon>
        <taxon>Actinomycetota</taxon>
        <taxon>Actinomycetes</taxon>
        <taxon>Kitasatosporales</taxon>
        <taxon>Streptomycetaceae</taxon>
        <taxon>Kitasatospora</taxon>
    </lineage>
</organism>
<sequence>MSDYSVLVAALVELTGERDRDRGIGAPVQLRGHEADRLASLARSGEPPTDRTAPLLRLLRRRTVGRLSYSA</sequence>
<dbReference type="Proteomes" id="UP001596435">
    <property type="component" value="Unassembled WGS sequence"/>
</dbReference>
<protein>
    <submittedName>
        <fullName evidence="1">Uncharacterized protein</fullName>
    </submittedName>
</protein>
<gene>
    <name evidence="1" type="ORF">ACFQMG_14870</name>
</gene>
<reference evidence="2" key="1">
    <citation type="journal article" date="2019" name="Int. J. Syst. Evol. Microbiol.">
        <title>The Global Catalogue of Microorganisms (GCM) 10K type strain sequencing project: providing services to taxonomists for standard genome sequencing and annotation.</title>
        <authorList>
            <consortium name="The Broad Institute Genomics Platform"/>
            <consortium name="The Broad Institute Genome Sequencing Center for Infectious Disease"/>
            <person name="Wu L."/>
            <person name="Ma J."/>
        </authorList>
    </citation>
    <scope>NUCLEOTIDE SEQUENCE [LARGE SCALE GENOMIC DNA]</scope>
    <source>
        <strain evidence="2">CGMCC 1.12859</strain>
    </source>
</reference>